<reference evidence="2" key="1">
    <citation type="submission" date="2020-08" db="EMBL/GenBank/DDBJ databases">
        <title>Genome public.</title>
        <authorList>
            <person name="Liu C."/>
            <person name="Sun Q."/>
        </authorList>
    </citation>
    <scope>NUCLEOTIDE SEQUENCE</scope>
    <source>
        <strain evidence="2">NSJ-31</strain>
    </source>
</reference>
<protein>
    <submittedName>
        <fullName evidence="2">Uncharacterized protein</fullName>
    </submittedName>
</protein>
<dbReference type="EMBL" id="JACRST010000002">
    <property type="protein sequence ID" value="MBC8545891.1"/>
    <property type="molecule type" value="Genomic_DNA"/>
</dbReference>
<comment type="caution">
    <text evidence="2">The sequence shown here is derived from an EMBL/GenBank/DDBJ whole genome shotgun (WGS) entry which is preliminary data.</text>
</comment>
<feature type="transmembrane region" description="Helical" evidence="1">
    <location>
        <begin position="129"/>
        <end position="149"/>
    </location>
</feature>
<dbReference type="Pfam" id="PF19845">
    <property type="entry name" value="DUF6320"/>
    <property type="match status" value="1"/>
</dbReference>
<organism evidence="2 3">
    <name type="scientific">Ligaoa zhengdingensis</name>
    <dbReference type="NCBI Taxonomy" id="2763658"/>
    <lineage>
        <taxon>Bacteria</taxon>
        <taxon>Bacillati</taxon>
        <taxon>Bacillota</taxon>
        <taxon>Clostridia</taxon>
        <taxon>Eubacteriales</taxon>
        <taxon>Oscillospiraceae</taxon>
        <taxon>Ligaoa</taxon>
    </lineage>
</organism>
<feature type="transmembrane region" description="Helical" evidence="1">
    <location>
        <begin position="75"/>
        <end position="94"/>
    </location>
</feature>
<keyword evidence="1" id="KW-0812">Transmembrane</keyword>
<sequence>MLYCKKCKLSVTGAPRRCPLCQGDLTGVPEPDAAVFPTVPPAAHPHRRLIHLIQFVTAAVAVVCVTINLCLPSGGWWSLFVLAGIASLWLSFALLMKKRGNLPKTILWQVTLISVLAVVWDWFTGFHGWSIDYVIPILCTCAMAAMGTIARIRKLRIGDYIIYLVLDSFLGILPLVLILTGAVHVIYPSAICVGASLLSLSALFIFEGKAMRAELLRRLHL</sequence>
<feature type="transmembrane region" description="Helical" evidence="1">
    <location>
        <begin position="161"/>
        <end position="179"/>
    </location>
</feature>
<accession>A0A926DXF8</accession>
<dbReference type="AlphaFoldDB" id="A0A926DXF8"/>
<dbReference type="RefSeq" id="WP_249282041.1">
    <property type="nucleotide sequence ID" value="NZ_JACRST010000002.1"/>
</dbReference>
<keyword evidence="1" id="KW-0472">Membrane</keyword>
<gene>
    <name evidence="2" type="ORF">H8711_02915</name>
</gene>
<feature type="transmembrane region" description="Helical" evidence="1">
    <location>
        <begin position="185"/>
        <end position="206"/>
    </location>
</feature>
<keyword evidence="3" id="KW-1185">Reference proteome</keyword>
<keyword evidence="1" id="KW-1133">Transmembrane helix</keyword>
<evidence type="ECO:0000313" key="3">
    <source>
        <dbReference type="Proteomes" id="UP000653127"/>
    </source>
</evidence>
<dbReference type="Proteomes" id="UP000653127">
    <property type="component" value="Unassembled WGS sequence"/>
</dbReference>
<name>A0A926DXF8_9FIRM</name>
<proteinExistence type="predicted"/>
<evidence type="ECO:0000256" key="1">
    <source>
        <dbReference type="SAM" id="Phobius"/>
    </source>
</evidence>
<feature type="transmembrane region" description="Helical" evidence="1">
    <location>
        <begin position="49"/>
        <end position="69"/>
    </location>
</feature>
<feature type="transmembrane region" description="Helical" evidence="1">
    <location>
        <begin position="106"/>
        <end position="123"/>
    </location>
</feature>
<dbReference type="InterPro" id="IPR046283">
    <property type="entry name" value="DUF6320"/>
</dbReference>
<evidence type="ECO:0000313" key="2">
    <source>
        <dbReference type="EMBL" id="MBC8545891.1"/>
    </source>
</evidence>